<keyword evidence="1" id="KW-0812">Transmembrane</keyword>
<evidence type="ECO:0000256" key="1">
    <source>
        <dbReference type="SAM" id="Phobius"/>
    </source>
</evidence>
<organism evidence="2 3">
    <name type="scientific">Lysobacter yangpyeongensis</name>
    <dbReference type="NCBI Taxonomy" id="346182"/>
    <lineage>
        <taxon>Bacteria</taxon>
        <taxon>Pseudomonadati</taxon>
        <taxon>Pseudomonadota</taxon>
        <taxon>Gammaproteobacteria</taxon>
        <taxon>Lysobacterales</taxon>
        <taxon>Lysobacteraceae</taxon>
        <taxon>Lysobacter</taxon>
    </lineage>
</organism>
<gene>
    <name evidence="2" type="ORF">ACFPN1_13050</name>
</gene>
<evidence type="ECO:0000313" key="3">
    <source>
        <dbReference type="Proteomes" id="UP001596036"/>
    </source>
</evidence>
<proteinExistence type="predicted"/>
<dbReference type="PANTHER" id="PTHR39456">
    <property type="entry name" value="METAL-DEPENDENT HYDROLASE"/>
    <property type="match status" value="1"/>
</dbReference>
<reference evidence="3" key="1">
    <citation type="journal article" date="2019" name="Int. J. Syst. Evol. Microbiol.">
        <title>The Global Catalogue of Microorganisms (GCM) 10K type strain sequencing project: providing services to taxonomists for standard genome sequencing and annotation.</title>
        <authorList>
            <consortium name="The Broad Institute Genomics Platform"/>
            <consortium name="The Broad Institute Genome Sequencing Center for Infectious Disease"/>
            <person name="Wu L."/>
            <person name="Ma J."/>
        </authorList>
    </citation>
    <scope>NUCLEOTIDE SEQUENCE [LARGE SCALE GENOMIC DNA]</scope>
    <source>
        <strain evidence="3">KACC 11407</strain>
    </source>
</reference>
<accession>A0ABW0SPZ1</accession>
<keyword evidence="2" id="KW-0378">Hydrolase</keyword>
<comment type="caution">
    <text evidence="2">The sequence shown here is derived from an EMBL/GenBank/DDBJ whole genome shotgun (WGS) entry which is preliminary data.</text>
</comment>
<dbReference type="GO" id="GO:0016787">
    <property type="term" value="F:hydrolase activity"/>
    <property type="evidence" value="ECO:0007669"/>
    <property type="project" value="UniProtKB-KW"/>
</dbReference>
<keyword evidence="3" id="KW-1185">Reference proteome</keyword>
<dbReference type="PANTHER" id="PTHR39456:SF1">
    <property type="entry name" value="METAL-DEPENDENT HYDROLASE"/>
    <property type="match status" value="1"/>
</dbReference>
<dbReference type="InterPro" id="IPR016516">
    <property type="entry name" value="UCP07580"/>
</dbReference>
<keyword evidence="1" id="KW-1133">Transmembrane helix</keyword>
<name>A0ABW0SPZ1_9GAMM</name>
<evidence type="ECO:0000313" key="2">
    <source>
        <dbReference type="EMBL" id="MFC5570988.1"/>
    </source>
</evidence>
<sequence>MARQEIQPRTFVATFSQRTPRHWCGGDAALTHILNTYTLVVPGNEGYYIRTLRRCLPRLDDREAIAMVSRFLQQEGQHGAGHHRYWSVLELQGYRFRRFVRGVDALLYRFLEPITPLPVRLSMVACVEHVNAYLGHEFLAQRILAEADPDLRALFEWHFAEEIEHKHVAFDVLQRLWPAYPLRLLGAALVLPLFYLLMTAGMAYLLWQDRLLGSRATWRQFGRHLFSRDHMLRRSFEHVRNYLRPRFHPWQLDDSALAREVVERDRSAAQPRLREIAVTGGAEKEAKVARGVEAG</sequence>
<dbReference type="Pfam" id="PF10118">
    <property type="entry name" value="Metal_hydrol"/>
    <property type="match status" value="1"/>
</dbReference>
<keyword evidence="1" id="KW-0472">Membrane</keyword>
<dbReference type="PIRSF" id="PIRSF007580">
    <property type="entry name" value="UCP07580"/>
    <property type="match status" value="1"/>
</dbReference>
<dbReference type="EMBL" id="JBHSNM010000005">
    <property type="protein sequence ID" value="MFC5570988.1"/>
    <property type="molecule type" value="Genomic_DNA"/>
</dbReference>
<feature type="transmembrane region" description="Helical" evidence="1">
    <location>
        <begin position="184"/>
        <end position="207"/>
    </location>
</feature>
<dbReference type="Proteomes" id="UP001596036">
    <property type="component" value="Unassembled WGS sequence"/>
</dbReference>
<dbReference type="InterPro" id="IPR009078">
    <property type="entry name" value="Ferritin-like_SF"/>
</dbReference>
<dbReference type="RefSeq" id="WP_386755540.1">
    <property type="nucleotide sequence ID" value="NZ_JBHSNM010000005.1"/>
</dbReference>
<dbReference type="SUPFAM" id="SSF47240">
    <property type="entry name" value="Ferritin-like"/>
    <property type="match status" value="1"/>
</dbReference>
<protein>
    <submittedName>
        <fullName evidence="2">Metal-dependent hydrolase</fullName>
    </submittedName>
</protein>